<dbReference type="Gene3D" id="1.10.357.10">
    <property type="entry name" value="Tetracycline Repressor, domain 2"/>
    <property type="match status" value="1"/>
</dbReference>
<dbReference type="PROSITE" id="PS01081">
    <property type="entry name" value="HTH_TETR_1"/>
    <property type="match status" value="1"/>
</dbReference>
<name>A0A3M4M1T1_PSECI</name>
<organism evidence="6 7">
    <name type="scientific">Pseudomonas cichorii</name>
    <dbReference type="NCBI Taxonomy" id="36746"/>
    <lineage>
        <taxon>Bacteria</taxon>
        <taxon>Pseudomonadati</taxon>
        <taxon>Pseudomonadota</taxon>
        <taxon>Gammaproteobacteria</taxon>
        <taxon>Pseudomonadales</taxon>
        <taxon>Pseudomonadaceae</taxon>
        <taxon>Pseudomonas</taxon>
    </lineage>
</organism>
<dbReference type="InterPro" id="IPR001647">
    <property type="entry name" value="HTH_TetR"/>
</dbReference>
<dbReference type="SUPFAM" id="SSF46689">
    <property type="entry name" value="Homeodomain-like"/>
    <property type="match status" value="1"/>
</dbReference>
<sequence>MDFKLDLYYRAMKKPTHTPSAAEVAPLSLRERTRLAMRAEVSDVAFRLFAEQGFEKTTVDQIASEAGLSRTTLFRYFGTKEEIVLGKLVDIGHEIAKALAARPLSERPWQALRRAFDVVIETIDGDPDQSLPLMRLLGEACALTTRQWEKKQGWQSILVPEISRRLADEGQIAADLHANALVSAVISCFDTAIDVWTASEGRVSLAGLLDQAMSALCELGE</sequence>
<evidence type="ECO:0000256" key="3">
    <source>
        <dbReference type="ARBA" id="ARBA00023163"/>
    </source>
</evidence>
<comment type="caution">
    <text evidence="6">The sequence shown here is derived from an EMBL/GenBank/DDBJ whole genome shotgun (WGS) entry which is preliminary data.</text>
</comment>
<dbReference type="Proteomes" id="UP000277236">
    <property type="component" value="Unassembled WGS sequence"/>
</dbReference>
<dbReference type="Pfam" id="PF17754">
    <property type="entry name" value="TetR_C_14"/>
    <property type="match status" value="1"/>
</dbReference>
<evidence type="ECO:0000313" key="6">
    <source>
        <dbReference type="EMBL" id="RMQ47659.1"/>
    </source>
</evidence>
<evidence type="ECO:0000256" key="1">
    <source>
        <dbReference type="ARBA" id="ARBA00023015"/>
    </source>
</evidence>
<dbReference type="PANTHER" id="PTHR30055">
    <property type="entry name" value="HTH-TYPE TRANSCRIPTIONAL REGULATOR RUTR"/>
    <property type="match status" value="1"/>
</dbReference>
<dbReference type="Gene3D" id="1.10.10.60">
    <property type="entry name" value="Homeodomain-like"/>
    <property type="match status" value="1"/>
</dbReference>
<evidence type="ECO:0000313" key="7">
    <source>
        <dbReference type="Proteomes" id="UP000277236"/>
    </source>
</evidence>
<gene>
    <name evidence="6" type="ORF">ALQ04_04145</name>
</gene>
<dbReference type="InterPro" id="IPR023772">
    <property type="entry name" value="DNA-bd_HTH_TetR-type_CS"/>
</dbReference>
<dbReference type="InterPro" id="IPR009057">
    <property type="entry name" value="Homeodomain-like_sf"/>
</dbReference>
<dbReference type="PRINTS" id="PR00455">
    <property type="entry name" value="HTHTETR"/>
</dbReference>
<dbReference type="InterPro" id="IPR041347">
    <property type="entry name" value="MftR_C"/>
</dbReference>
<dbReference type="GO" id="GO:0000976">
    <property type="term" value="F:transcription cis-regulatory region binding"/>
    <property type="evidence" value="ECO:0007669"/>
    <property type="project" value="TreeGrafter"/>
</dbReference>
<dbReference type="RefSeq" id="WP_221033394.1">
    <property type="nucleotide sequence ID" value="NZ_RBRE01000035.1"/>
</dbReference>
<dbReference type="EMBL" id="RBRE01000035">
    <property type="protein sequence ID" value="RMQ47659.1"/>
    <property type="molecule type" value="Genomic_DNA"/>
</dbReference>
<keyword evidence="2 4" id="KW-0238">DNA-binding</keyword>
<dbReference type="InterPro" id="IPR036271">
    <property type="entry name" value="Tet_transcr_reg_TetR-rel_C_sf"/>
</dbReference>
<dbReference type="PROSITE" id="PS50977">
    <property type="entry name" value="HTH_TETR_2"/>
    <property type="match status" value="1"/>
</dbReference>
<dbReference type="SUPFAM" id="SSF48498">
    <property type="entry name" value="Tetracyclin repressor-like, C-terminal domain"/>
    <property type="match status" value="1"/>
</dbReference>
<dbReference type="AlphaFoldDB" id="A0A3M4M1T1"/>
<feature type="domain" description="HTH tetR-type" evidence="5">
    <location>
        <begin position="35"/>
        <end position="95"/>
    </location>
</feature>
<accession>A0A3M4M1T1</accession>
<evidence type="ECO:0000259" key="5">
    <source>
        <dbReference type="PROSITE" id="PS50977"/>
    </source>
</evidence>
<evidence type="ECO:0000256" key="2">
    <source>
        <dbReference type="ARBA" id="ARBA00023125"/>
    </source>
</evidence>
<keyword evidence="1" id="KW-0805">Transcription regulation</keyword>
<proteinExistence type="predicted"/>
<evidence type="ECO:0000256" key="4">
    <source>
        <dbReference type="PROSITE-ProRule" id="PRU00335"/>
    </source>
</evidence>
<keyword evidence="3" id="KW-0804">Transcription</keyword>
<dbReference type="Pfam" id="PF00440">
    <property type="entry name" value="TetR_N"/>
    <property type="match status" value="1"/>
</dbReference>
<dbReference type="GO" id="GO:0003700">
    <property type="term" value="F:DNA-binding transcription factor activity"/>
    <property type="evidence" value="ECO:0007669"/>
    <property type="project" value="TreeGrafter"/>
</dbReference>
<feature type="DNA-binding region" description="H-T-H motif" evidence="4">
    <location>
        <begin position="58"/>
        <end position="77"/>
    </location>
</feature>
<dbReference type="PANTHER" id="PTHR30055:SF238">
    <property type="entry name" value="MYCOFACTOCIN BIOSYNTHESIS TRANSCRIPTIONAL REGULATOR MFTR-RELATED"/>
    <property type="match status" value="1"/>
</dbReference>
<reference evidence="6 7" key="1">
    <citation type="submission" date="2018-08" db="EMBL/GenBank/DDBJ databases">
        <title>Recombination of ecologically and evolutionarily significant loci maintains genetic cohesion in the Pseudomonas syringae species complex.</title>
        <authorList>
            <person name="Dillon M."/>
            <person name="Thakur S."/>
            <person name="Almeida R.N.D."/>
            <person name="Weir B.S."/>
            <person name="Guttman D.S."/>
        </authorList>
    </citation>
    <scope>NUCLEOTIDE SEQUENCE [LARGE SCALE GENOMIC DNA]</scope>
    <source>
        <strain evidence="6 7">ICMP 3353</strain>
    </source>
</reference>
<dbReference type="InterPro" id="IPR050109">
    <property type="entry name" value="HTH-type_TetR-like_transc_reg"/>
</dbReference>
<protein>
    <submittedName>
        <fullName evidence="6">Putative HTH-type transcriptional regulator TcmR</fullName>
    </submittedName>
</protein>